<organism evidence="2 3">
    <name type="scientific">Lysobacter concretionis Ko07 = DSM 16239</name>
    <dbReference type="NCBI Taxonomy" id="1122185"/>
    <lineage>
        <taxon>Bacteria</taxon>
        <taxon>Pseudomonadati</taxon>
        <taxon>Pseudomonadota</taxon>
        <taxon>Gammaproteobacteria</taxon>
        <taxon>Lysobacterales</taxon>
        <taxon>Lysobacteraceae</taxon>
        <taxon>Novilysobacter</taxon>
    </lineage>
</organism>
<dbReference type="EMBL" id="AVPS01000010">
    <property type="protein sequence ID" value="KGM50873.1"/>
    <property type="molecule type" value="Genomic_DNA"/>
</dbReference>
<accession>A0A0A0EL82</accession>
<name>A0A0A0EL82_9GAMM</name>
<dbReference type="Pfam" id="PF18426">
    <property type="entry name" value="Tli4_C"/>
    <property type="match status" value="1"/>
</dbReference>
<comment type="caution">
    <text evidence="2">The sequence shown here is derived from an EMBL/GenBank/DDBJ whole genome shotgun (WGS) entry which is preliminary data.</text>
</comment>
<keyword evidence="3" id="KW-1185">Reference proteome</keyword>
<evidence type="ECO:0000259" key="1">
    <source>
        <dbReference type="Pfam" id="PF18426"/>
    </source>
</evidence>
<evidence type="ECO:0000313" key="2">
    <source>
        <dbReference type="EMBL" id="KGM50873.1"/>
    </source>
</evidence>
<sequence length="281" mass="31053">MDATFKVGGAKISTRRGISREEFGDLRAGREASLMAQPHTPTGQRFVDRREFSDDRVLITSWLSPNSTRMYLTELYALLPESQVLVVVEGESSAKLHDKTLQYFSSLAQSLRDRVPAEIPSVPGFCIDSVLVARSALNQEEVSATIRVPGRPGLMLSYTAYVTGKPDVDLLQRVSGVPPGYEGAVAAMKTLRRGERHIGPIRGQELLVRGDSDGTRSYEFLWESQGQRASIEHPFLSLRMSTTDESGPDGETMEAPFVDDKEALEVWDGILGSLRLRPRAI</sequence>
<reference evidence="2 3" key="1">
    <citation type="submission" date="2013-08" db="EMBL/GenBank/DDBJ databases">
        <title>Genome sequencing of Lysobacter.</title>
        <authorList>
            <person name="Zhang S."/>
            <person name="Wang G."/>
        </authorList>
    </citation>
    <scope>NUCLEOTIDE SEQUENCE [LARGE SCALE GENOMIC DNA]</scope>
    <source>
        <strain evidence="2 3">Ko07</strain>
    </source>
</reference>
<feature type="domain" description="Tle cognate immunity protein 4 C-terminal" evidence="1">
    <location>
        <begin position="118"/>
        <end position="278"/>
    </location>
</feature>
<proteinExistence type="predicted"/>
<dbReference type="eggNOG" id="ENOG502ZBEK">
    <property type="taxonomic scope" value="Bacteria"/>
</dbReference>
<protein>
    <recommendedName>
        <fullName evidence="1">Tle cognate immunity protein 4 C-terminal domain-containing protein</fullName>
    </recommendedName>
</protein>
<dbReference type="AlphaFoldDB" id="A0A0A0EL82"/>
<evidence type="ECO:0000313" key="3">
    <source>
        <dbReference type="Proteomes" id="UP000030017"/>
    </source>
</evidence>
<dbReference type="InterPro" id="IPR041290">
    <property type="entry name" value="Tli4_C"/>
</dbReference>
<gene>
    <name evidence="2" type="ORF">N792_02605</name>
</gene>
<dbReference type="Proteomes" id="UP000030017">
    <property type="component" value="Unassembled WGS sequence"/>
</dbReference>